<feature type="compositionally biased region" description="Basic and acidic residues" evidence="1">
    <location>
        <begin position="58"/>
        <end position="74"/>
    </location>
</feature>
<gene>
    <name evidence="2" type="ORF">R3P38DRAFT_3317727</name>
</gene>
<keyword evidence="3" id="KW-1185">Reference proteome</keyword>
<evidence type="ECO:0000313" key="3">
    <source>
        <dbReference type="Proteomes" id="UP001362999"/>
    </source>
</evidence>
<protein>
    <submittedName>
        <fullName evidence="2">Uncharacterized protein</fullName>
    </submittedName>
</protein>
<dbReference type="Gene3D" id="3.60.130.30">
    <property type="match status" value="1"/>
</dbReference>
<comment type="caution">
    <text evidence="2">The sequence shown here is derived from an EMBL/GenBank/DDBJ whole genome shotgun (WGS) entry which is preliminary data.</text>
</comment>
<accession>A0AAW0BA65</accession>
<name>A0AAW0BA65_9AGAR</name>
<feature type="region of interest" description="Disordered" evidence="1">
    <location>
        <begin position="58"/>
        <end position="79"/>
    </location>
</feature>
<evidence type="ECO:0000313" key="2">
    <source>
        <dbReference type="EMBL" id="KAK7022647.1"/>
    </source>
</evidence>
<dbReference type="Proteomes" id="UP001362999">
    <property type="component" value="Unassembled WGS sequence"/>
</dbReference>
<organism evidence="2 3">
    <name type="scientific">Favolaschia claudopus</name>
    <dbReference type="NCBI Taxonomy" id="2862362"/>
    <lineage>
        <taxon>Eukaryota</taxon>
        <taxon>Fungi</taxon>
        <taxon>Dikarya</taxon>
        <taxon>Basidiomycota</taxon>
        <taxon>Agaricomycotina</taxon>
        <taxon>Agaricomycetes</taxon>
        <taxon>Agaricomycetidae</taxon>
        <taxon>Agaricales</taxon>
        <taxon>Marasmiineae</taxon>
        <taxon>Mycenaceae</taxon>
        <taxon>Favolaschia</taxon>
    </lineage>
</organism>
<feature type="region of interest" description="Disordered" evidence="1">
    <location>
        <begin position="98"/>
        <end position="172"/>
    </location>
</feature>
<proteinExistence type="predicted"/>
<dbReference type="EMBL" id="JAWWNJ010000037">
    <property type="protein sequence ID" value="KAK7022647.1"/>
    <property type="molecule type" value="Genomic_DNA"/>
</dbReference>
<feature type="compositionally biased region" description="Low complexity" evidence="1">
    <location>
        <begin position="103"/>
        <end position="133"/>
    </location>
</feature>
<evidence type="ECO:0000256" key="1">
    <source>
        <dbReference type="SAM" id="MobiDB-lite"/>
    </source>
</evidence>
<reference evidence="2 3" key="1">
    <citation type="journal article" date="2024" name="J Genomics">
        <title>Draft genome sequencing and assembly of Favolaschia claudopus CIRM-BRFM 2984 isolated from oak limbs.</title>
        <authorList>
            <person name="Navarro D."/>
            <person name="Drula E."/>
            <person name="Chaduli D."/>
            <person name="Cazenave R."/>
            <person name="Ahrendt S."/>
            <person name="Wang J."/>
            <person name="Lipzen A."/>
            <person name="Daum C."/>
            <person name="Barry K."/>
            <person name="Grigoriev I.V."/>
            <person name="Favel A."/>
            <person name="Rosso M.N."/>
            <person name="Martin F."/>
        </authorList>
    </citation>
    <scope>NUCLEOTIDE SEQUENCE [LARGE SCALE GENOMIC DNA]</scope>
    <source>
        <strain evidence="2 3">CIRM-BRFM 2984</strain>
    </source>
</reference>
<sequence>MSKCELREHCFFLWPLPLSKIRMPGNSFASSDASPLSTLGFEVHQSDISLEELVEAAEADRAARNENAEGHADSESEDDYSLTNADFDLETLPPTCAGSSCLSSPDDTIPPTSTSPASVAAATSARGASASTSVLSQRTQAQERKADYHKNRRRAKRQKNASNPYTRTNKSLPSNILTTIDVHRVEFDAAHLWLGVPDKGPPKPKRSKDPARWGKVRLRKVEELVQDLKFMRIHWDGRRPLLILDRYGRIIVVFVPGPDDQDWPSVTADAAKALDDARHAGIRTNAFTDEAGIHRRGRFFVLRSGVSHGGGQACPKNASISPACQPLVDNLLGNKSVRRICGFQSSAFKTWAPKLFKDYVTDLRDLFNHDPKLRSNFTNSIFPSVTFNVGPQSASFEHLDDKNRGLGWCAITSAGNFDATKSALLYLKELRLVVDFPSSATSFIPSAVVHHGNTPLASHETRYSITQYAAGGLFRYVQYKFRTAKKVVAAGGDRLKRSFDGPPGKRLDIGLSLFSKPEELESDHRMCFASW</sequence>
<feature type="compositionally biased region" description="Polar residues" evidence="1">
    <location>
        <begin position="162"/>
        <end position="172"/>
    </location>
</feature>
<dbReference type="AlphaFoldDB" id="A0AAW0BA65"/>
<feature type="compositionally biased region" description="Basic residues" evidence="1">
    <location>
        <begin position="150"/>
        <end position="159"/>
    </location>
</feature>